<dbReference type="EMBL" id="JAKLMC020000001">
    <property type="protein sequence ID" value="KAK5958254.1"/>
    <property type="molecule type" value="Genomic_DNA"/>
</dbReference>
<reference evidence="2 3" key="1">
    <citation type="submission" date="2022-12" db="EMBL/GenBank/DDBJ databases">
        <title>Genomic features and morphological characterization of a novel Knufia sp. strain isolated from spacecraft assembly facility.</title>
        <authorList>
            <person name="Teixeira M."/>
            <person name="Chander A.M."/>
            <person name="Stajich J.E."/>
            <person name="Venkateswaran K."/>
        </authorList>
    </citation>
    <scope>NUCLEOTIDE SEQUENCE [LARGE SCALE GENOMIC DNA]</scope>
    <source>
        <strain evidence="2 3">FJI-L2-BK-P2</strain>
    </source>
</reference>
<evidence type="ECO:0000313" key="2">
    <source>
        <dbReference type="EMBL" id="KAK5958254.1"/>
    </source>
</evidence>
<feature type="region of interest" description="Disordered" evidence="1">
    <location>
        <begin position="323"/>
        <end position="342"/>
    </location>
</feature>
<protein>
    <submittedName>
        <fullName evidence="2">Uncharacterized protein</fullName>
    </submittedName>
</protein>
<accession>A0AAN8EL99</accession>
<organism evidence="2 3">
    <name type="scientific">Knufia fluminis</name>
    <dbReference type="NCBI Taxonomy" id="191047"/>
    <lineage>
        <taxon>Eukaryota</taxon>
        <taxon>Fungi</taxon>
        <taxon>Dikarya</taxon>
        <taxon>Ascomycota</taxon>
        <taxon>Pezizomycotina</taxon>
        <taxon>Eurotiomycetes</taxon>
        <taxon>Chaetothyriomycetidae</taxon>
        <taxon>Chaetothyriales</taxon>
        <taxon>Trichomeriaceae</taxon>
        <taxon>Knufia</taxon>
    </lineage>
</organism>
<dbReference type="AlphaFoldDB" id="A0AAN8EL99"/>
<proteinExistence type="predicted"/>
<dbReference type="Proteomes" id="UP001316803">
    <property type="component" value="Unassembled WGS sequence"/>
</dbReference>
<feature type="region of interest" description="Disordered" evidence="1">
    <location>
        <begin position="150"/>
        <end position="219"/>
    </location>
</feature>
<name>A0AAN8EL99_9EURO</name>
<evidence type="ECO:0000256" key="1">
    <source>
        <dbReference type="SAM" id="MobiDB-lite"/>
    </source>
</evidence>
<sequence length="479" mass="54127">MAEHVAQIEPKDWQKLKKLPDIDLQGPDQEDNGRAYSDIFTQLQIRPESHESFFHSNLKGFRNKDNNLRLLAKGDEKALQMMSQACLKALGKLVWADSRGWLLNADELRSNERPLHYIQPKDYKQGDHDRFFEILKPLWERMRNHIFEVKPATRPTRGHKTPVARSRNNSPTARRPATAAPVQATTARPKTPLQREALPQNQHSHSHHEIAPAAKWSQSEVEEAIEDVITTLEETRKNSHPAMFSRIWEAQMARLVEYEHYEQQQADTLSPTTHSEPQQNDDTEVQADLTSPEPTDDEDTAMVDAESNIAKDETLKSLNELQADETTPPPHQDLTPNTNDLPRHITHLPTPLTSLPTPYTNPLTSSITPAIPSSLTALITPFSPTPSTTNTQPYLWPSAPTTPTSYPYFLSGIRLRANIPDHIPDSQITLVLAYSWNDSCRVVRNEGDWVNGFMGDLRGAGRKDVVVWRVRVCCVVVGG</sequence>
<comment type="caution">
    <text evidence="2">The sequence shown here is derived from an EMBL/GenBank/DDBJ whole genome shotgun (WGS) entry which is preliminary data.</text>
</comment>
<keyword evidence="3" id="KW-1185">Reference proteome</keyword>
<gene>
    <name evidence="2" type="ORF">OHC33_000096</name>
</gene>
<feature type="region of interest" description="Disordered" evidence="1">
    <location>
        <begin position="261"/>
        <end position="300"/>
    </location>
</feature>
<feature type="compositionally biased region" description="Polar residues" evidence="1">
    <location>
        <begin position="263"/>
        <end position="278"/>
    </location>
</feature>
<evidence type="ECO:0000313" key="3">
    <source>
        <dbReference type="Proteomes" id="UP001316803"/>
    </source>
</evidence>
<feature type="compositionally biased region" description="Low complexity" evidence="1">
    <location>
        <begin position="171"/>
        <end position="189"/>
    </location>
</feature>